<feature type="transmembrane region" description="Helical" evidence="1">
    <location>
        <begin position="12"/>
        <end position="33"/>
    </location>
</feature>
<organism evidence="2 3">
    <name type="scientific">Cerasicoccus arenae</name>
    <dbReference type="NCBI Taxonomy" id="424488"/>
    <lineage>
        <taxon>Bacteria</taxon>
        <taxon>Pseudomonadati</taxon>
        <taxon>Verrucomicrobiota</taxon>
        <taxon>Opitutia</taxon>
        <taxon>Puniceicoccales</taxon>
        <taxon>Cerasicoccaceae</taxon>
        <taxon>Cerasicoccus</taxon>
    </lineage>
</organism>
<protein>
    <submittedName>
        <fullName evidence="2">Uncharacterized protein</fullName>
    </submittedName>
</protein>
<sequence length="1165" mass="126507">MKTHNTDDGFALVTAIVLMGFIMLLLVSMSALVQVEIHAVANNRTNTIAQQNAIFALNEALGQLQKVAGPDQRTTATADLLASTQDGSHNWTGVWGNRNPSAAYTSKPQLLNWLVSGNGVVNYTVSTDAESFGQVITADDPTIAPSDSISLGSAEDRGALSNDITINGQPACLLVGPNSVGHLEDYVVAPLLNIEDVQGGGGGAAGRYGWWIEDEGVKARLNLVDPKASSASTNQERFNRLLTAQRHGIEMMTSDGSKLFDVVYNVEGTDSDAVDFREGLNRLTDEGQVPLLAGFETEDMKEALRRRSPDFSIYSKGVLADSLRGGLKRDLTALFYLEPSDWSGQLKVSLDEVSAFDQDGSRHIAAFQDDAIYADSTLTTSSSVSPDSRSPSAATWEQLDSFFDYQSTNSGTVNTQLRNDDEMGLSPILLRWGVSFDVQCAADGTLGKLHLFPHVILWNPYNATLRGSYSIRMEFADEQNNNTTAKYLYFITPRIESDGVTPIGAPPYNVYHQEFIAPEDASSGKYSNRKLEFKIDSIDIPPGQAYVFTPETTRPYSNSGNNLLVNGYDTTSSFTRSINHIFSPDEVEFSAIVLANNQGGAGGTISCHLMDAGGESMQFIDAVGLAAFAEVDDAKNATIVTDVSASGFNAFRNLALGPVNARNQVGLSVMNSLQDTDGRYNWMSNINQRSASIGRSWFEWSQGFSSTPNWSTAKVQAGDSTWTIDLVSNSPARAYNGPSRFPATGVQEAILFNLPRRDTPVIALGQLQHAQMTLTPSGVEPSYPFGNSYADMRIPQDRLLRPNTKANSGNTSGSGTHLTDVSYLLNRRLWDRFFFSGRPDLPTDQLQQWLNLDEPLPFAPLSYLSGASAVDVEDFNRAASSLMLDGAFNVNSTSLEAWAALLGSLRNVEVDPETGSEGPAVSGSPFVRTPYVSGGSSTFSRVSRWGGYRTLSDTEVRQMAARIVEEVKARGPFLSMGDFVNRSLESYPDESGLSGALQAAIDAVSNINQKILEADRPPSNSIPDGDEEIWENSGISYYLQNIKAPRRAFQYTGRAKSAMAPGFLTQADILQVLGPGMAARSDTFVIRAYGETVNPYSSPSSSDYVVGRAWCEAVVQRMPEYVDANGNSPETLPVTGGSVNLTTINQNFGRRFEIVSFRWLQADEI</sequence>
<dbReference type="RefSeq" id="WP_189511061.1">
    <property type="nucleotide sequence ID" value="NZ_BMXG01000001.1"/>
</dbReference>
<keyword evidence="1" id="KW-0472">Membrane</keyword>
<proteinExistence type="predicted"/>
<keyword evidence="1" id="KW-0812">Transmembrane</keyword>
<gene>
    <name evidence="2" type="ORF">GCM10007047_02670</name>
</gene>
<dbReference type="AlphaFoldDB" id="A0A8J3GCV4"/>
<reference evidence="2" key="2">
    <citation type="submission" date="2020-09" db="EMBL/GenBank/DDBJ databases">
        <authorList>
            <person name="Sun Q."/>
            <person name="Kim S."/>
        </authorList>
    </citation>
    <scope>NUCLEOTIDE SEQUENCE</scope>
    <source>
        <strain evidence="2">KCTC 12870</strain>
    </source>
</reference>
<dbReference type="Proteomes" id="UP000642829">
    <property type="component" value="Unassembled WGS sequence"/>
</dbReference>
<keyword evidence="1" id="KW-1133">Transmembrane helix</keyword>
<comment type="caution">
    <text evidence="2">The sequence shown here is derived from an EMBL/GenBank/DDBJ whole genome shotgun (WGS) entry which is preliminary data.</text>
</comment>
<evidence type="ECO:0000256" key="1">
    <source>
        <dbReference type="SAM" id="Phobius"/>
    </source>
</evidence>
<evidence type="ECO:0000313" key="2">
    <source>
        <dbReference type="EMBL" id="GHB91171.1"/>
    </source>
</evidence>
<accession>A0A8J3GCV4</accession>
<reference evidence="2" key="1">
    <citation type="journal article" date="2014" name="Int. J. Syst. Evol. Microbiol.">
        <title>Complete genome sequence of Corynebacterium casei LMG S-19264T (=DSM 44701T), isolated from a smear-ripened cheese.</title>
        <authorList>
            <consortium name="US DOE Joint Genome Institute (JGI-PGF)"/>
            <person name="Walter F."/>
            <person name="Albersmeier A."/>
            <person name="Kalinowski J."/>
            <person name="Ruckert C."/>
        </authorList>
    </citation>
    <scope>NUCLEOTIDE SEQUENCE</scope>
    <source>
        <strain evidence="2">KCTC 12870</strain>
    </source>
</reference>
<dbReference type="EMBL" id="BMXG01000001">
    <property type="protein sequence ID" value="GHB91171.1"/>
    <property type="molecule type" value="Genomic_DNA"/>
</dbReference>
<evidence type="ECO:0000313" key="3">
    <source>
        <dbReference type="Proteomes" id="UP000642829"/>
    </source>
</evidence>
<keyword evidence="3" id="KW-1185">Reference proteome</keyword>
<name>A0A8J3GCV4_9BACT</name>